<name>A0ABR7IBJ3_9FIRM</name>
<dbReference type="Proteomes" id="UP000621540">
    <property type="component" value="Unassembled WGS sequence"/>
</dbReference>
<evidence type="ECO:0008006" key="3">
    <source>
        <dbReference type="Google" id="ProtNLM"/>
    </source>
</evidence>
<evidence type="ECO:0000313" key="2">
    <source>
        <dbReference type="Proteomes" id="UP000621540"/>
    </source>
</evidence>
<keyword evidence="2" id="KW-1185">Reference proteome</keyword>
<evidence type="ECO:0000313" key="1">
    <source>
        <dbReference type="EMBL" id="MBC5754144.1"/>
    </source>
</evidence>
<organism evidence="1 2">
    <name type="scientific">Roseburia yibonii</name>
    <dbReference type="NCBI Taxonomy" id="2763063"/>
    <lineage>
        <taxon>Bacteria</taxon>
        <taxon>Bacillati</taxon>
        <taxon>Bacillota</taxon>
        <taxon>Clostridia</taxon>
        <taxon>Lachnospirales</taxon>
        <taxon>Lachnospiraceae</taxon>
        <taxon>Roseburia</taxon>
    </lineage>
</organism>
<comment type="caution">
    <text evidence="1">The sequence shown here is derived from an EMBL/GenBank/DDBJ whole genome shotgun (WGS) entry which is preliminary data.</text>
</comment>
<dbReference type="EMBL" id="JACOQH010000006">
    <property type="protein sequence ID" value="MBC5754144.1"/>
    <property type="molecule type" value="Genomic_DNA"/>
</dbReference>
<protein>
    <recommendedName>
        <fullName evidence="3">Secreted protein</fullName>
    </recommendedName>
</protein>
<proteinExistence type="predicted"/>
<reference evidence="1 2" key="1">
    <citation type="submission" date="2020-08" db="EMBL/GenBank/DDBJ databases">
        <title>Genome public.</title>
        <authorList>
            <person name="Liu C."/>
            <person name="Sun Q."/>
        </authorList>
    </citation>
    <scope>NUCLEOTIDE SEQUENCE [LARGE SCALE GENOMIC DNA]</scope>
    <source>
        <strain evidence="1 2">BX0805</strain>
    </source>
</reference>
<gene>
    <name evidence="1" type="ORF">H8Z76_08975</name>
</gene>
<accession>A0ABR7IBJ3</accession>
<sequence length="102" mass="12002">MQGLILSCMILHLHRPVVGEVLAYATATEKEHGTKRPFFSTIFPEDLQIFCAWQEKAPLNQTGSDRMKYIPLLLYSLRWNIETSYYEQKTFWSFCNYMVPDC</sequence>